<reference evidence="14 15" key="1">
    <citation type="submission" date="2019-09" db="EMBL/GenBank/DDBJ databases">
        <title>Ecophysiology of the spiral-shaped methanotroph Methylospira mobilis as revealed by the complete genome sequence.</title>
        <authorList>
            <person name="Oshkin I.Y."/>
            <person name="Dedysh S.N."/>
            <person name="Miroshnikov K."/>
            <person name="Danilova O.V."/>
            <person name="Hakobyan A."/>
            <person name="Liesack W."/>
        </authorList>
    </citation>
    <scope>NUCLEOTIDE SEQUENCE [LARGE SCALE GENOMIC DNA]</scope>
    <source>
        <strain evidence="14 15">Shm1</strain>
    </source>
</reference>
<dbReference type="AlphaFoldDB" id="A0A5Q0BP91"/>
<keyword evidence="12" id="KW-1133">Transmembrane helix</keyword>
<comment type="subcellular location">
    <subcellularLocation>
        <location evidence="1">Cell inner membrane</location>
        <topology evidence="1">Single-pass membrane protein</topology>
        <orientation evidence="1">Cytoplasmic side</orientation>
    </subcellularLocation>
    <subcellularLocation>
        <location evidence="12">Cell membrane</location>
    </subcellularLocation>
</comment>
<feature type="active site" description="Proton acceptor" evidence="10">
    <location>
        <position position="65"/>
    </location>
</feature>
<name>A0A5Q0BP91_9GAMM</name>
<evidence type="ECO:0000313" key="14">
    <source>
        <dbReference type="EMBL" id="QFY43556.1"/>
    </source>
</evidence>
<keyword evidence="15" id="KW-1185">Reference proteome</keyword>
<comment type="pathway">
    <text evidence="2 12">Bacterial outer membrane biogenesis; LPS core biosynthesis.</text>
</comment>
<gene>
    <name evidence="14" type="ORF">F6R98_13775</name>
</gene>
<accession>A0A5Q0BP91</accession>
<dbReference type="GO" id="GO:0005886">
    <property type="term" value="C:plasma membrane"/>
    <property type="evidence" value="ECO:0007669"/>
    <property type="project" value="UniProtKB-SubCell"/>
</dbReference>
<dbReference type="KEGG" id="mmob:F6R98_13775"/>
<comment type="similarity">
    <text evidence="3">Belongs to the glycosyltransferase group 1 family. Glycosyltransferase 30 subfamily.</text>
</comment>
<dbReference type="FunFam" id="3.40.50.11720:FF:000001">
    <property type="entry name" value="3-deoxy-D-manno-octulosonic acid transferase"/>
    <property type="match status" value="1"/>
</dbReference>
<keyword evidence="12" id="KW-0472">Membrane</keyword>
<evidence type="ECO:0000256" key="12">
    <source>
        <dbReference type="RuleBase" id="RU365103"/>
    </source>
</evidence>
<comment type="catalytic activity">
    <reaction evidence="9 12">
        <text>lipid IVA (E. coli) + CMP-3-deoxy-beta-D-manno-octulosonate = alpha-Kdo-(2-&gt;6)-lipid IVA (E. coli) + CMP + H(+)</text>
        <dbReference type="Rhea" id="RHEA:28066"/>
        <dbReference type="ChEBI" id="CHEBI:15378"/>
        <dbReference type="ChEBI" id="CHEBI:58603"/>
        <dbReference type="ChEBI" id="CHEBI:60364"/>
        <dbReference type="ChEBI" id="CHEBI:60377"/>
        <dbReference type="ChEBI" id="CHEBI:85987"/>
        <dbReference type="EC" id="2.4.99.12"/>
    </reaction>
</comment>
<evidence type="ECO:0000256" key="10">
    <source>
        <dbReference type="PIRSR" id="PIRSR639901-1"/>
    </source>
</evidence>
<dbReference type="EC" id="2.4.99.12" evidence="4 12"/>
<organism evidence="14 15">
    <name type="scientific">Candidatus Methylospira mobilis</name>
    <dbReference type="NCBI Taxonomy" id="1808979"/>
    <lineage>
        <taxon>Bacteria</taxon>
        <taxon>Pseudomonadati</taxon>
        <taxon>Pseudomonadota</taxon>
        <taxon>Gammaproteobacteria</taxon>
        <taxon>Methylococcales</taxon>
        <taxon>Methylococcaceae</taxon>
        <taxon>Candidatus Methylospira</taxon>
    </lineage>
</organism>
<dbReference type="InParanoid" id="A0A5Q0BP91"/>
<evidence type="ECO:0000256" key="3">
    <source>
        <dbReference type="ARBA" id="ARBA00006380"/>
    </source>
</evidence>
<dbReference type="PANTHER" id="PTHR42755:SF1">
    <property type="entry name" value="3-DEOXY-D-MANNO-OCTULOSONIC ACID TRANSFERASE, MITOCHONDRIAL-RELATED"/>
    <property type="match status" value="1"/>
</dbReference>
<evidence type="ECO:0000256" key="7">
    <source>
        <dbReference type="ARBA" id="ARBA00022968"/>
    </source>
</evidence>
<feature type="domain" description="3-deoxy-D-manno-octulosonic-acid transferase N-terminal" evidence="13">
    <location>
        <begin position="37"/>
        <end position="216"/>
    </location>
</feature>
<dbReference type="InterPro" id="IPR039901">
    <property type="entry name" value="Kdotransferase"/>
</dbReference>
<keyword evidence="7" id="KW-0735">Signal-anchor</keyword>
<comment type="function">
    <text evidence="12">Involved in lipopolysaccharide (LPS) biosynthesis. Catalyzes the transfer of 3-deoxy-D-manno-octulosonate (Kdo) residue(s) from CMP-Kdo to lipid IV(A), the tetraacyldisaccharide-1,4'-bisphosphate precursor of lipid A.</text>
</comment>
<evidence type="ECO:0000256" key="9">
    <source>
        <dbReference type="ARBA" id="ARBA00049183"/>
    </source>
</evidence>
<dbReference type="Pfam" id="PF04413">
    <property type="entry name" value="Glycos_transf_N"/>
    <property type="match status" value="1"/>
</dbReference>
<evidence type="ECO:0000256" key="1">
    <source>
        <dbReference type="ARBA" id="ARBA00004388"/>
    </source>
</evidence>
<dbReference type="GO" id="GO:0009245">
    <property type="term" value="P:lipid A biosynthetic process"/>
    <property type="evidence" value="ECO:0007669"/>
    <property type="project" value="TreeGrafter"/>
</dbReference>
<dbReference type="GO" id="GO:0043842">
    <property type="term" value="F:Kdo transferase activity"/>
    <property type="evidence" value="ECO:0007669"/>
    <property type="project" value="UniProtKB-EC"/>
</dbReference>
<keyword evidence="12" id="KW-1003">Cell membrane</keyword>
<dbReference type="PANTHER" id="PTHR42755">
    <property type="entry name" value="3-DEOXY-MANNO-OCTULOSONATE CYTIDYLYLTRANSFERASE"/>
    <property type="match status" value="1"/>
</dbReference>
<evidence type="ECO:0000313" key="15">
    <source>
        <dbReference type="Proteomes" id="UP000325755"/>
    </source>
</evidence>
<feature type="site" description="Transition state stabilizer" evidence="11">
    <location>
        <position position="213"/>
    </location>
</feature>
<dbReference type="InterPro" id="IPR038107">
    <property type="entry name" value="Glycos_transf_N_sf"/>
</dbReference>
<sequence>MSGFWLRLVYTSLFYLLTPLILARLYWRGRKLPAYRQRWAERFGYYNTPAASGGALWFHAVSVGEAEAAFPLIRRMQARFPELPCVVTTTTPTGSRRVAQVLGETVLHVYLPYDMPDCVRRFLAHFQPRLAVIMETEIWPNLYRACRCAAIPVVIVNARVSGRSARGYARLGALTREALADVRCIAAQTEADRQRFVALGSRCDETLTTGNIKFDIELPAEAAANAAMLRKNCFGVLRPIWIAASTHEGEETQVLEAFKRIRADHPELVLILAPRHPERFDAVAELCCAAGWKLVRRTDGETACEADVFLLDTLGELKQFYGASDIAFVGGSLAPVGGHNLMEPAAVALPVLVGPCLHNFKAAADALLSAGGALLVHDAMELAAACSGLLSDQEYRKHMGVQALAFVNAGQGALLRVEALLSGLLEAAGDPGKR</sequence>
<evidence type="ECO:0000256" key="5">
    <source>
        <dbReference type="ARBA" id="ARBA00019077"/>
    </source>
</evidence>
<dbReference type="GO" id="GO:0009244">
    <property type="term" value="P:lipopolysaccharide core region biosynthetic process"/>
    <property type="evidence" value="ECO:0007669"/>
    <property type="project" value="UniProtKB-UniRule"/>
</dbReference>
<evidence type="ECO:0000256" key="11">
    <source>
        <dbReference type="PIRSR" id="PIRSR639901-2"/>
    </source>
</evidence>
<dbReference type="InterPro" id="IPR007507">
    <property type="entry name" value="Glycos_transf_N"/>
</dbReference>
<dbReference type="Proteomes" id="UP000325755">
    <property type="component" value="Chromosome"/>
</dbReference>
<feature type="transmembrane region" description="Helical" evidence="12">
    <location>
        <begin position="6"/>
        <end position="27"/>
    </location>
</feature>
<dbReference type="UniPathway" id="UPA00958"/>
<dbReference type="Gene3D" id="3.40.50.11720">
    <property type="entry name" value="3-Deoxy-D-manno-octulosonic-acid transferase, N-terminal domain"/>
    <property type="match status" value="1"/>
</dbReference>
<dbReference type="FunFam" id="3.40.50.2000:FF:000032">
    <property type="entry name" value="3-deoxy-D-manno-octulosonic acid transferase"/>
    <property type="match status" value="1"/>
</dbReference>
<evidence type="ECO:0000259" key="13">
    <source>
        <dbReference type="Pfam" id="PF04413"/>
    </source>
</evidence>
<feature type="site" description="Transition state stabilizer" evidence="11">
    <location>
        <position position="135"/>
    </location>
</feature>
<evidence type="ECO:0000256" key="8">
    <source>
        <dbReference type="ARBA" id="ARBA00031445"/>
    </source>
</evidence>
<dbReference type="Gene3D" id="3.40.50.2000">
    <property type="entry name" value="Glycogen Phosphorylase B"/>
    <property type="match status" value="1"/>
</dbReference>
<evidence type="ECO:0000256" key="6">
    <source>
        <dbReference type="ARBA" id="ARBA00022679"/>
    </source>
</evidence>
<evidence type="ECO:0000256" key="4">
    <source>
        <dbReference type="ARBA" id="ARBA00012621"/>
    </source>
</evidence>
<keyword evidence="12" id="KW-0812">Transmembrane</keyword>
<protein>
    <recommendedName>
        <fullName evidence="5 12">3-deoxy-D-manno-octulosonic acid transferase</fullName>
        <shortName evidence="12">Kdo transferase</shortName>
        <ecNumber evidence="4 12">2.4.99.12</ecNumber>
    </recommendedName>
    <alternativeName>
        <fullName evidence="8 12">Lipid IV(A) 3-deoxy-D-manno-octulosonic acid transferase</fullName>
    </alternativeName>
</protein>
<dbReference type="FunCoup" id="A0A5Q0BP91">
    <property type="interactions" value="281"/>
</dbReference>
<dbReference type="EMBL" id="CP044205">
    <property type="protein sequence ID" value="QFY43556.1"/>
    <property type="molecule type" value="Genomic_DNA"/>
</dbReference>
<dbReference type="NCBIfam" id="NF004388">
    <property type="entry name" value="PRK05749.1-4"/>
    <property type="match status" value="1"/>
</dbReference>
<dbReference type="OrthoDB" id="9789797at2"/>
<keyword evidence="6 12" id="KW-0808">Transferase</keyword>
<keyword evidence="12" id="KW-0448">Lipopolysaccharide biosynthesis</keyword>
<dbReference type="RefSeq" id="WP_153249541.1">
    <property type="nucleotide sequence ID" value="NZ_CP044205.1"/>
</dbReference>
<dbReference type="SUPFAM" id="SSF53756">
    <property type="entry name" value="UDP-Glycosyltransferase/glycogen phosphorylase"/>
    <property type="match status" value="1"/>
</dbReference>
<proteinExistence type="inferred from homology"/>
<evidence type="ECO:0000256" key="2">
    <source>
        <dbReference type="ARBA" id="ARBA00004713"/>
    </source>
</evidence>